<dbReference type="Pfam" id="PF05795">
    <property type="entry name" value="Plasmodium_Vir"/>
    <property type="match status" value="2"/>
</dbReference>
<dbReference type="InterPro" id="IPR008780">
    <property type="entry name" value="Plasmodium_Vir"/>
</dbReference>
<dbReference type="EMBL" id="DF157136">
    <property type="protein sequence ID" value="GAB69416.1"/>
    <property type="molecule type" value="Genomic_DNA"/>
</dbReference>
<dbReference type="PhylomeDB" id="K6UF36"/>
<organism evidence="1 2">
    <name type="scientific">Plasmodium cynomolgi (strain B)</name>
    <dbReference type="NCBI Taxonomy" id="1120755"/>
    <lineage>
        <taxon>Eukaryota</taxon>
        <taxon>Sar</taxon>
        <taxon>Alveolata</taxon>
        <taxon>Apicomplexa</taxon>
        <taxon>Aconoidasida</taxon>
        <taxon>Haemosporida</taxon>
        <taxon>Plasmodiidae</taxon>
        <taxon>Plasmodium</taxon>
        <taxon>Plasmodium (Plasmodium)</taxon>
    </lineage>
</organism>
<accession>K6UF36</accession>
<dbReference type="Proteomes" id="UP000006319">
    <property type="component" value="Unassembled WGS sequence"/>
</dbReference>
<name>K6UF36_PLACD</name>
<dbReference type="KEGG" id="pcy:PCYB_001640"/>
<evidence type="ECO:0008006" key="3">
    <source>
        <dbReference type="Google" id="ProtNLM"/>
    </source>
</evidence>
<reference evidence="1 2" key="1">
    <citation type="journal article" date="2012" name="Nat. Genet.">
        <title>Plasmodium cynomolgi genome sequences provide insight into Plasmodium vivax and the monkey malaria clade.</title>
        <authorList>
            <person name="Tachibana S."/>
            <person name="Sullivan S.A."/>
            <person name="Kawai S."/>
            <person name="Nakamura S."/>
            <person name="Kim H.R."/>
            <person name="Goto N."/>
            <person name="Arisue N."/>
            <person name="Palacpac N.M.Q."/>
            <person name="Honma H."/>
            <person name="Yagi M."/>
            <person name="Tougan T."/>
            <person name="Katakai Y."/>
            <person name="Kaneko O."/>
            <person name="Mita T."/>
            <person name="Kita K."/>
            <person name="Yasutomi Y."/>
            <person name="Sutton P.L."/>
            <person name="Shakhbatyan R."/>
            <person name="Horii T."/>
            <person name="Yasunaga T."/>
            <person name="Barnwell J.W."/>
            <person name="Escalante A.A."/>
            <person name="Carlton J.M."/>
            <person name="Tanabe K."/>
        </authorList>
    </citation>
    <scope>NUCLEOTIDE SEQUENCE [LARGE SCALE GENOMIC DNA]</scope>
    <source>
        <strain evidence="1 2">B</strain>
    </source>
</reference>
<evidence type="ECO:0000313" key="1">
    <source>
        <dbReference type="EMBL" id="GAB69416.1"/>
    </source>
</evidence>
<proteinExistence type="predicted"/>
<dbReference type="GeneID" id="14695958"/>
<gene>
    <name evidence="1" type="ORF">PCYB_001640</name>
</gene>
<keyword evidence="2" id="KW-1185">Reference proteome</keyword>
<dbReference type="OrthoDB" id="386682at2759"/>
<dbReference type="VEuPathDB" id="PlasmoDB:PCYB_001640"/>
<evidence type="ECO:0000313" key="2">
    <source>
        <dbReference type="Proteomes" id="UP000006319"/>
    </source>
</evidence>
<protein>
    <recommendedName>
        <fullName evidence="3">CYIR protein</fullName>
    </recommendedName>
</protein>
<dbReference type="RefSeq" id="XP_004227634.1">
    <property type="nucleotide sequence ID" value="XM_004227586.1"/>
</dbReference>
<dbReference type="AlphaFoldDB" id="K6UF36"/>
<sequence>MESKAYSRYKLFSQVSSKSDSYEICDDKNDNHKKPYKMNLDTLQLCRNIEDILSSFSILCPSYEASDNKCCEYLLYWLYGQVSNEKYDSFNIHWLYYKFHKLLEKKNLHRRKRIKCSANFLRIQNNKLLKNKKALYDFLDHYDIIKEELQANDTIMANKIPYCKYIGYIFHLFENMLMDHNSQSIQAYRHEMKNFKHKIIDKELDFIKTSCDTDSQISMFSIDTKTLHTLINEQLKNFKITDVSFRNKNLVNVRETNGQTSILSFIIKKYIFLSIYLNALYDIFWNIDSYQKYETYARGESNAYSTPSEYYCNHEEEYTVEGYDKIKDLCKLFISYLSFDNVQNDPSGNRRLGYLNYWLNKELKKNNYMSATDFMDVLNALLDNKFPAIANYNKFKYIVYNIDDEVIKEMDLLHHLHDYYNKIITESHDKDKCTEYFKKFIDLFEEGIHKYHVTKNNNFYIELLRLWSRYNAETDSPEFCKSNILPAFPKIETLHQKVKAASLSKTVESCKTFTDESVDNPQPWNKEYVKNYFFLKYILYWLI</sequence>